<evidence type="ECO:0000256" key="1">
    <source>
        <dbReference type="SAM" id="MobiDB-lite"/>
    </source>
</evidence>
<dbReference type="EMBL" id="AWWV01015069">
    <property type="protein sequence ID" value="OMO53959.1"/>
    <property type="molecule type" value="Genomic_DNA"/>
</dbReference>
<protein>
    <submittedName>
        <fullName evidence="2">Uncharacterized protein</fullName>
    </submittedName>
</protein>
<gene>
    <name evidence="2" type="ORF">CCACVL1_28178</name>
</gene>
<dbReference type="AlphaFoldDB" id="A0A1R3G7A0"/>
<comment type="caution">
    <text evidence="2">The sequence shown here is derived from an EMBL/GenBank/DDBJ whole genome shotgun (WGS) entry which is preliminary data.</text>
</comment>
<accession>A0A1R3G7A0</accession>
<sequence length="33" mass="3586">MVESANSSKPRKNPLLTEAPESAESFSFEAMLS</sequence>
<dbReference type="Proteomes" id="UP000188268">
    <property type="component" value="Unassembled WGS sequence"/>
</dbReference>
<keyword evidence="3" id="KW-1185">Reference proteome</keyword>
<dbReference type="Gramene" id="OMO53959">
    <property type="protein sequence ID" value="OMO53959"/>
    <property type="gene ID" value="CCACVL1_28178"/>
</dbReference>
<feature type="region of interest" description="Disordered" evidence="1">
    <location>
        <begin position="1"/>
        <end position="33"/>
    </location>
</feature>
<evidence type="ECO:0000313" key="2">
    <source>
        <dbReference type="EMBL" id="OMO53959.1"/>
    </source>
</evidence>
<feature type="compositionally biased region" description="Low complexity" evidence="1">
    <location>
        <begin position="18"/>
        <end position="33"/>
    </location>
</feature>
<proteinExistence type="predicted"/>
<organism evidence="2 3">
    <name type="scientific">Corchorus capsularis</name>
    <name type="common">Jute</name>
    <dbReference type="NCBI Taxonomy" id="210143"/>
    <lineage>
        <taxon>Eukaryota</taxon>
        <taxon>Viridiplantae</taxon>
        <taxon>Streptophyta</taxon>
        <taxon>Embryophyta</taxon>
        <taxon>Tracheophyta</taxon>
        <taxon>Spermatophyta</taxon>
        <taxon>Magnoliopsida</taxon>
        <taxon>eudicotyledons</taxon>
        <taxon>Gunneridae</taxon>
        <taxon>Pentapetalae</taxon>
        <taxon>rosids</taxon>
        <taxon>malvids</taxon>
        <taxon>Malvales</taxon>
        <taxon>Malvaceae</taxon>
        <taxon>Grewioideae</taxon>
        <taxon>Apeibeae</taxon>
        <taxon>Corchorus</taxon>
    </lineage>
</organism>
<name>A0A1R3G7A0_COCAP</name>
<evidence type="ECO:0000313" key="3">
    <source>
        <dbReference type="Proteomes" id="UP000188268"/>
    </source>
</evidence>
<reference evidence="2 3" key="1">
    <citation type="submission" date="2013-09" db="EMBL/GenBank/DDBJ databases">
        <title>Corchorus capsularis genome sequencing.</title>
        <authorList>
            <person name="Alam M."/>
            <person name="Haque M.S."/>
            <person name="Islam M.S."/>
            <person name="Emdad E.M."/>
            <person name="Islam M.M."/>
            <person name="Ahmed B."/>
            <person name="Halim A."/>
            <person name="Hossen Q.M.M."/>
            <person name="Hossain M.Z."/>
            <person name="Ahmed R."/>
            <person name="Khan M.M."/>
            <person name="Islam R."/>
            <person name="Rashid M.M."/>
            <person name="Khan S.A."/>
            <person name="Rahman M.S."/>
            <person name="Alam M."/>
        </authorList>
    </citation>
    <scope>NUCLEOTIDE SEQUENCE [LARGE SCALE GENOMIC DNA]</scope>
    <source>
        <strain evidence="3">cv. CVL-1</strain>
        <tissue evidence="2">Whole seedling</tissue>
    </source>
</reference>